<proteinExistence type="predicted"/>
<evidence type="ECO:0000259" key="3">
    <source>
        <dbReference type="Pfam" id="PF06863"/>
    </source>
</evidence>
<name>A0A1G7DFC3_9BRAD</name>
<dbReference type="Gene3D" id="2.60.40.1610">
    <property type="entry name" value="Domain of unknown function DUF1254"/>
    <property type="match status" value="1"/>
</dbReference>
<dbReference type="Gene3D" id="2.60.120.600">
    <property type="entry name" value="Domain of unknown function DUF1214, C-terminal domain"/>
    <property type="match status" value="1"/>
</dbReference>
<dbReference type="PANTHER" id="PTHR36509:SF2">
    <property type="entry name" value="BLL3101 PROTEIN"/>
    <property type="match status" value="1"/>
</dbReference>
<organism evidence="4 5">
    <name type="scientific">Bradyrhizobium brasilense</name>
    <dbReference type="NCBI Taxonomy" id="1419277"/>
    <lineage>
        <taxon>Bacteria</taxon>
        <taxon>Pseudomonadati</taxon>
        <taxon>Pseudomonadota</taxon>
        <taxon>Alphaproteobacteria</taxon>
        <taxon>Hyphomicrobiales</taxon>
        <taxon>Nitrobacteraceae</taxon>
        <taxon>Bradyrhizobium</taxon>
    </lineage>
</organism>
<dbReference type="Pfam" id="PF06742">
    <property type="entry name" value="DUF1214"/>
    <property type="match status" value="1"/>
</dbReference>
<feature type="signal peptide" evidence="1">
    <location>
        <begin position="1"/>
        <end position="20"/>
    </location>
</feature>
<evidence type="ECO:0000259" key="2">
    <source>
        <dbReference type="Pfam" id="PF06742"/>
    </source>
</evidence>
<keyword evidence="1" id="KW-0732">Signal</keyword>
<accession>A0A1G7DFC3</accession>
<protein>
    <submittedName>
        <fullName evidence="4">Uncharacterized conserved protein</fullName>
    </submittedName>
</protein>
<dbReference type="SUPFAM" id="SSF160935">
    <property type="entry name" value="VPA0735-like"/>
    <property type="match status" value="1"/>
</dbReference>
<feature type="domain" description="DUF1254" evidence="3">
    <location>
        <begin position="65"/>
        <end position="183"/>
    </location>
</feature>
<dbReference type="Pfam" id="PF06863">
    <property type="entry name" value="DUF1254"/>
    <property type="match status" value="1"/>
</dbReference>
<feature type="chain" id="PRO_5011660657" evidence="1">
    <location>
        <begin position="21"/>
        <end position="440"/>
    </location>
</feature>
<sequence>MKTALVVALAISCLAGVAVAQTPNRVEPLSDQQISDSWIYLFTRILVLRQQQLDFQEGFKWNELLHRKPGAVDWPNPNLDVAYSEAWVAVDETSCTIVTVPKIVDRYYTVQLLNGWNETLANINERLFPAKPDGEFAVCLRGANVALPGEVRRVDLPVKYARVLLRVELGDNWDDAVLLQHAFAFRATGSPKLPDIPKTPIFDLEKLPAVELFDYADIALDSEPDLNPGLEKYAADARAIGKAIKDQAERERVAKVVREQAYAEYARFGNTIGHGVIHNGWARPGVVGNYNIDFVARTLVTYGGIWANVMPEVLYYRAGTDGTGATLSGDSSYIMTFPKGELPQSFAKYFWSVIAVDPKHYRVLPNPRGRYLLNRETKPEYGNDGSLTLYFAAERPADAPDGNWLPTPKGSGYRLTFRFYGPIGGVANGTYFPPPLVKRQ</sequence>
<feature type="domain" description="DUF1214" evidence="2">
    <location>
        <begin position="313"/>
        <end position="422"/>
    </location>
</feature>
<dbReference type="InterPro" id="IPR010679">
    <property type="entry name" value="DUF1254"/>
</dbReference>
<evidence type="ECO:0000256" key="1">
    <source>
        <dbReference type="SAM" id="SignalP"/>
    </source>
</evidence>
<dbReference type="Proteomes" id="UP000199245">
    <property type="component" value="Unassembled WGS sequence"/>
</dbReference>
<dbReference type="AlphaFoldDB" id="A0A1G7DFC3"/>
<dbReference type="RefSeq" id="WP_092086129.1">
    <property type="nucleotide sequence ID" value="NZ_FMZW01000027.1"/>
</dbReference>
<reference evidence="4 5" key="1">
    <citation type="submission" date="2016-10" db="EMBL/GenBank/DDBJ databases">
        <authorList>
            <person name="de Groot N.N."/>
        </authorList>
    </citation>
    <scope>NUCLEOTIDE SEQUENCE [LARGE SCALE GENOMIC DNA]</scope>
    <source>
        <strain evidence="4 5">R5</strain>
    </source>
</reference>
<gene>
    <name evidence="4" type="ORF">SAMN05216337_102783</name>
</gene>
<dbReference type="EMBL" id="FMZW01000027">
    <property type="protein sequence ID" value="SDE49505.1"/>
    <property type="molecule type" value="Genomic_DNA"/>
</dbReference>
<dbReference type="PANTHER" id="PTHR36509">
    <property type="entry name" value="BLL3101 PROTEIN"/>
    <property type="match status" value="1"/>
</dbReference>
<dbReference type="InterPro" id="IPR010621">
    <property type="entry name" value="DUF1214"/>
</dbReference>
<evidence type="ECO:0000313" key="4">
    <source>
        <dbReference type="EMBL" id="SDE49505.1"/>
    </source>
</evidence>
<evidence type="ECO:0000313" key="5">
    <source>
        <dbReference type="Proteomes" id="UP000199245"/>
    </source>
</evidence>
<dbReference type="InterPro" id="IPR037049">
    <property type="entry name" value="DUF1214_C_sf"/>
</dbReference>
<dbReference type="InterPro" id="IPR037050">
    <property type="entry name" value="DUF1254_sf"/>
</dbReference>